<dbReference type="Proteomes" id="UP001527925">
    <property type="component" value="Unassembled WGS sequence"/>
</dbReference>
<reference evidence="5 6" key="1">
    <citation type="submission" date="2023-09" db="EMBL/GenBank/DDBJ databases">
        <title>Pangenome analysis of Batrachochytrium dendrobatidis and related Chytrids.</title>
        <authorList>
            <person name="Yacoub M.N."/>
            <person name="Stajich J.E."/>
            <person name="James T.Y."/>
        </authorList>
    </citation>
    <scope>NUCLEOTIDE SEQUENCE [LARGE SCALE GENOMIC DNA]</scope>
    <source>
        <strain evidence="5 6">JEL0888</strain>
    </source>
</reference>
<feature type="compositionally biased region" description="Basic and acidic residues" evidence="3">
    <location>
        <begin position="279"/>
        <end position="296"/>
    </location>
</feature>
<evidence type="ECO:0000313" key="6">
    <source>
        <dbReference type="Proteomes" id="UP001527925"/>
    </source>
</evidence>
<keyword evidence="6" id="KW-1185">Reference proteome</keyword>
<evidence type="ECO:0000256" key="3">
    <source>
        <dbReference type="SAM" id="MobiDB-lite"/>
    </source>
</evidence>
<evidence type="ECO:0000259" key="4">
    <source>
        <dbReference type="Pfam" id="PF00561"/>
    </source>
</evidence>
<dbReference type="InterPro" id="IPR000073">
    <property type="entry name" value="AB_hydrolase_1"/>
</dbReference>
<dbReference type="InterPro" id="IPR029058">
    <property type="entry name" value="AB_hydrolase_fold"/>
</dbReference>
<feature type="domain" description="AB hydrolase-1" evidence="4">
    <location>
        <begin position="58"/>
        <end position="397"/>
    </location>
</feature>
<evidence type="ECO:0000313" key="5">
    <source>
        <dbReference type="EMBL" id="KAL2911506.1"/>
    </source>
</evidence>
<dbReference type="PANTHER" id="PTHR32268:SF11">
    <property type="entry name" value="HOMOSERINE O-ACETYLTRANSFERASE"/>
    <property type="match status" value="1"/>
</dbReference>
<comment type="caution">
    <text evidence="5">The sequence shown here is derived from an EMBL/GenBank/DDBJ whole genome shotgun (WGS) entry which is preliminary data.</text>
</comment>
<dbReference type="InterPro" id="IPR008220">
    <property type="entry name" value="HAT_MetX-like"/>
</dbReference>
<keyword evidence="5" id="KW-0012">Acyltransferase</keyword>
<dbReference type="GO" id="GO:0004414">
    <property type="term" value="F:homoserine O-acetyltransferase activity"/>
    <property type="evidence" value="ECO:0007669"/>
    <property type="project" value="UniProtKB-EC"/>
</dbReference>
<gene>
    <name evidence="5" type="primary">MET2</name>
    <name evidence="5" type="ORF">HK105_209037</name>
</gene>
<dbReference type="SUPFAM" id="SSF53474">
    <property type="entry name" value="alpha/beta-Hydrolases"/>
    <property type="match status" value="1"/>
</dbReference>
<dbReference type="EC" id="2.3.1.31" evidence="5"/>
<feature type="region of interest" description="Disordered" evidence="3">
    <location>
        <begin position="267"/>
        <end position="296"/>
    </location>
</feature>
<dbReference type="PANTHER" id="PTHR32268">
    <property type="entry name" value="HOMOSERINE O-ACETYLTRANSFERASE"/>
    <property type="match status" value="1"/>
</dbReference>
<dbReference type="EMBL" id="JADGIZ020000105">
    <property type="protein sequence ID" value="KAL2911506.1"/>
    <property type="molecule type" value="Genomic_DNA"/>
</dbReference>
<evidence type="ECO:0000256" key="2">
    <source>
        <dbReference type="ARBA" id="ARBA00022679"/>
    </source>
</evidence>
<name>A0ABR4MWA2_9FUNG</name>
<protein>
    <submittedName>
        <fullName evidence="5">L-homoserine-O-acetyltransferase</fullName>
        <ecNumber evidence="5">2.3.1.31</ecNumber>
    </submittedName>
</protein>
<keyword evidence="2 5" id="KW-0808">Transferase</keyword>
<evidence type="ECO:0000256" key="1">
    <source>
        <dbReference type="ARBA" id="ARBA00006886"/>
    </source>
</evidence>
<organism evidence="5 6">
    <name type="scientific">Polyrhizophydium stewartii</name>
    <dbReference type="NCBI Taxonomy" id="2732419"/>
    <lineage>
        <taxon>Eukaryota</taxon>
        <taxon>Fungi</taxon>
        <taxon>Fungi incertae sedis</taxon>
        <taxon>Chytridiomycota</taxon>
        <taxon>Chytridiomycota incertae sedis</taxon>
        <taxon>Chytridiomycetes</taxon>
        <taxon>Rhizophydiales</taxon>
        <taxon>Rhizophydiales incertae sedis</taxon>
        <taxon>Polyrhizophydium</taxon>
    </lineage>
</organism>
<sequence length="455" mass="49515">MIADQAKTTQSPHSPFARLVAGQTIDILDSFELESGVRLEQVPVAYKTWGRLNAEGTNALVLCHALSGSADVEDWWGPLLGPGRTFDTSRFFVFCGNVLGSPYGTASPCTINPATGKRYGPAFPQTTIRDDVRLHRTVLDRLGVKQVAFVIGGSMGGMQVLEWALLFGPEYVRHIAAIATSGRHSAWCISWGEAQRQAIYSDPKYLDGNYSYDDPPNTGLAAARMAALLTYRTRNSFESRFGRKVMPQVRPQSLALSAAEIQHNEGNKFRLHGGPGKNDGGDAEQRTAEQEKEDEARRAEFSVYSAQSYLRYQGDKFVSRFDANCYIAITRKLDSHDISVGRGDYTTALGRIAQKAIVIGIETDGLFTVDDQYELGAGMPNARVVIVASGEGHDGFLLELDRMRALLNDFIRECAPEAFTAAALPAAADAEAAAAAAAQAPRSSLFGEADDFLVW</sequence>
<comment type="similarity">
    <text evidence="1">Belongs to the AB hydrolase superfamily. MetX family.</text>
</comment>
<dbReference type="PIRSF" id="PIRSF000443">
    <property type="entry name" value="Homoser_Ac_trans"/>
    <property type="match status" value="1"/>
</dbReference>
<dbReference type="HAMAP" id="MF_00296">
    <property type="entry name" value="MetX_acyltransf"/>
    <property type="match status" value="1"/>
</dbReference>
<proteinExistence type="inferred from homology"/>
<accession>A0ABR4MWA2</accession>
<dbReference type="Gene3D" id="3.40.50.1820">
    <property type="entry name" value="alpha/beta hydrolase"/>
    <property type="match status" value="1"/>
</dbReference>
<dbReference type="Pfam" id="PF00561">
    <property type="entry name" value="Abhydrolase_1"/>
    <property type="match status" value="1"/>
</dbReference>
<dbReference type="NCBIfam" id="TIGR01392">
    <property type="entry name" value="homoserO_Ac_trn"/>
    <property type="match status" value="1"/>
</dbReference>